<proteinExistence type="predicted"/>
<keyword evidence="9" id="KW-1185">Reference proteome</keyword>
<feature type="compositionally biased region" description="Low complexity" evidence="6">
    <location>
        <begin position="1"/>
        <end position="34"/>
    </location>
</feature>
<dbReference type="PANTHER" id="PTHR46172">
    <property type="entry name" value="DNA POLYMERASE EPSILON SUBUNIT 3"/>
    <property type="match status" value="1"/>
</dbReference>
<evidence type="ECO:0000256" key="5">
    <source>
        <dbReference type="ARBA" id="ARBA00042096"/>
    </source>
</evidence>
<feature type="region of interest" description="Disordered" evidence="6">
    <location>
        <begin position="1"/>
        <end position="39"/>
    </location>
</feature>
<feature type="region of interest" description="Disordered" evidence="6">
    <location>
        <begin position="135"/>
        <end position="298"/>
    </location>
</feature>
<accession>A0ABR4FP65</accession>
<dbReference type="InterPro" id="IPR009072">
    <property type="entry name" value="Histone-fold"/>
</dbReference>
<evidence type="ECO:0000256" key="1">
    <source>
        <dbReference type="ARBA" id="ARBA00004123"/>
    </source>
</evidence>
<feature type="domain" description="Transcription factor CBF/NF-Y/archaeal histone" evidence="7">
    <location>
        <begin position="58"/>
        <end position="112"/>
    </location>
</feature>
<evidence type="ECO:0000256" key="4">
    <source>
        <dbReference type="ARBA" id="ARBA00039775"/>
    </source>
</evidence>
<keyword evidence="2" id="KW-0235">DNA replication</keyword>
<evidence type="ECO:0000256" key="6">
    <source>
        <dbReference type="SAM" id="MobiDB-lite"/>
    </source>
</evidence>
<dbReference type="InterPro" id="IPR003958">
    <property type="entry name" value="CBFA_NFYB_domain"/>
</dbReference>
<dbReference type="InterPro" id="IPR051377">
    <property type="entry name" value="DNA_Pol-Epsilon_Subunit"/>
</dbReference>
<evidence type="ECO:0000313" key="9">
    <source>
        <dbReference type="Proteomes" id="UP001610563"/>
    </source>
</evidence>
<keyword evidence="3" id="KW-0539">Nucleus</keyword>
<evidence type="ECO:0000256" key="2">
    <source>
        <dbReference type="ARBA" id="ARBA00022705"/>
    </source>
</evidence>
<evidence type="ECO:0000256" key="3">
    <source>
        <dbReference type="ARBA" id="ARBA00023242"/>
    </source>
</evidence>
<sequence length="298" mass="31407">MSSPSPEDPTESQPTPQPQAASASGSASATVQATEQQLKARAEGVSIEDYLLPRSLTLRLAKSVLPPNTSVQKDAVLAIQKAATVFVSYLSSHANESTLKRTVTPADVLNALSELEFEGFKPRLEKELDKYTDLKAAKRKPRKSGDDANGDGSGNVEGEKVDEGDADADAAVKGAEGSGNVKEVVVRGAKRVKKGDGGGSGSGGVGRDEEDEDDDMDEGEGEGEEHDDADATEEEEDEEVEDEDDEAGDVGDDDIDRVEDLDRDSRSRRLVDPDAGDDTESDDENGPGSQLRGGLGMG</sequence>
<evidence type="ECO:0000313" key="8">
    <source>
        <dbReference type="EMBL" id="KAL2785048.1"/>
    </source>
</evidence>
<evidence type="ECO:0000259" key="7">
    <source>
        <dbReference type="Pfam" id="PF00808"/>
    </source>
</evidence>
<feature type="compositionally biased region" description="Acidic residues" evidence="6">
    <location>
        <begin position="208"/>
        <end position="257"/>
    </location>
</feature>
<feature type="compositionally biased region" description="Low complexity" evidence="6">
    <location>
        <begin position="169"/>
        <end position="187"/>
    </location>
</feature>
<dbReference type="CDD" id="cd22928">
    <property type="entry name" value="HFD_POLE3_DPB4"/>
    <property type="match status" value="1"/>
</dbReference>
<dbReference type="Proteomes" id="UP001610563">
    <property type="component" value="Unassembled WGS sequence"/>
</dbReference>
<dbReference type="SUPFAM" id="SSF47113">
    <property type="entry name" value="Histone-fold"/>
    <property type="match status" value="1"/>
</dbReference>
<comment type="subcellular location">
    <subcellularLocation>
        <location evidence="1">Nucleus</location>
    </subcellularLocation>
</comment>
<gene>
    <name evidence="8" type="ORF">BJX66DRAFT_347776</name>
</gene>
<feature type="compositionally biased region" description="Acidic residues" evidence="6">
    <location>
        <begin position="274"/>
        <end position="285"/>
    </location>
</feature>
<dbReference type="EMBL" id="JBFTWV010000157">
    <property type="protein sequence ID" value="KAL2785048.1"/>
    <property type="molecule type" value="Genomic_DNA"/>
</dbReference>
<feature type="compositionally biased region" description="Basic and acidic residues" evidence="6">
    <location>
        <begin position="258"/>
        <end position="272"/>
    </location>
</feature>
<dbReference type="PANTHER" id="PTHR46172:SF1">
    <property type="entry name" value="DNA POLYMERASE EPSILON SUBUNIT 3"/>
    <property type="match status" value="1"/>
</dbReference>
<dbReference type="Pfam" id="PF00808">
    <property type="entry name" value="CBFD_NFYB_HMF"/>
    <property type="match status" value="1"/>
</dbReference>
<dbReference type="Gene3D" id="1.10.20.10">
    <property type="entry name" value="Histone, subunit A"/>
    <property type="match status" value="1"/>
</dbReference>
<protein>
    <recommendedName>
        <fullName evidence="4">DNA polymerase epsilon subunit D</fullName>
    </recommendedName>
    <alternativeName>
        <fullName evidence="5">DNA polymerase II subunit D</fullName>
    </alternativeName>
</protein>
<comment type="caution">
    <text evidence="8">The sequence shown here is derived from an EMBL/GenBank/DDBJ whole genome shotgun (WGS) entry which is preliminary data.</text>
</comment>
<reference evidence="8 9" key="1">
    <citation type="submission" date="2024-07" db="EMBL/GenBank/DDBJ databases">
        <title>Section-level genome sequencing and comparative genomics of Aspergillus sections Usti and Cavernicolus.</title>
        <authorList>
            <consortium name="Lawrence Berkeley National Laboratory"/>
            <person name="Nybo J.L."/>
            <person name="Vesth T.C."/>
            <person name="Theobald S."/>
            <person name="Frisvad J.C."/>
            <person name="Larsen T.O."/>
            <person name="Kjaerboelling I."/>
            <person name="Rothschild-Mancinelli K."/>
            <person name="Lyhne E.K."/>
            <person name="Kogle M.E."/>
            <person name="Barry K."/>
            <person name="Clum A."/>
            <person name="Na H."/>
            <person name="Ledsgaard L."/>
            <person name="Lin J."/>
            <person name="Lipzen A."/>
            <person name="Kuo A."/>
            <person name="Riley R."/>
            <person name="Mondo S."/>
            <person name="Labutti K."/>
            <person name="Haridas S."/>
            <person name="Pangalinan J."/>
            <person name="Salamov A.A."/>
            <person name="Simmons B.A."/>
            <person name="Magnuson J.K."/>
            <person name="Chen J."/>
            <person name="Drula E."/>
            <person name="Henrissat B."/>
            <person name="Wiebenga A."/>
            <person name="Lubbers R.J."/>
            <person name="Gomes A.C."/>
            <person name="Makela M.R."/>
            <person name="Stajich J."/>
            <person name="Grigoriev I.V."/>
            <person name="Mortensen U.H."/>
            <person name="De Vries R.P."/>
            <person name="Baker S.E."/>
            <person name="Andersen M.R."/>
        </authorList>
    </citation>
    <scope>NUCLEOTIDE SEQUENCE [LARGE SCALE GENOMIC DNA]</scope>
    <source>
        <strain evidence="8 9">CBS 209.92</strain>
    </source>
</reference>
<name>A0ABR4FP65_9EURO</name>
<organism evidence="8 9">
    <name type="scientific">Aspergillus keveii</name>
    <dbReference type="NCBI Taxonomy" id="714993"/>
    <lineage>
        <taxon>Eukaryota</taxon>
        <taxon>Fungi</taxon>
        <taxon>Dikarya</taxon>
        <taxon>Ascomycota</taxon>
        <taxon>Pezizomycotina</taxon>
        <taxon>Eurotiomycetes</taxon>
        <taxon>Eurotiomycetidae</taxon>
        <taxon>Eurotiales</taxon>
        <taxon>Aspergillaceae</taxon>
        <taxon>Aspergillus</taxon>
        <taxon>Aspergillus subgen. Nidulantes</taxon>
    </lineage>
</organism>